<dbReference type="EMBL" id="QWIK01003704">
    <property type="protein sequence ID" value="RMX76978.1"/>
    <property type="molecule type" value="Genomic_DNA"/>
</dbReference>
<gene>
    <name evidence="1" type="ORF">D0868_16693</name>
</gene>
<name>A0A3M6WEX6_HORWE</name>
<sequence>MFQSRLIRIEGNFLGPLVFKENEAPYYTTGWITTVATSAGAVVLAISYREALDLCHPDNRRRDKSGEMEDFENAFDDDLTDLTNRQFRYTL</sequence>
<dbReference type="AlphaFoldDB" id="A0A3M6WEX6"/>
<accession>A0A3M6WEX6</accession>
<proteinExistence type="predicted"/>
<reference evidence="1 2" key="1">
    <citation type="journal article" date="2018" name="BMC Genomics">
        <title>Genomic evidence for intraspecific hybridization in a clonal and extremely halotolerant yeast.</title>
        <authorList>
            <person name="Gostincar C."/>
            <person name="Stajich J.E."/>
            <person name="Zupancic J."/>
            <person name="Zalar P."/>
            <person name="Gunde-Cimerman N."/>
        </authorList>
    </citation>
    <scope>NUCLEOTIDE SEQUENCE [LARGE SCALE GENOMIC DNA]</scope>
    <source>
        <strain evidence="1 2">EXF-6654</strain>
    </source>
</reference>
<protein>
    <submittedName>
        <fullName evidence="1">Uncharacterized protein</fullName>
    </submittedName>
</protein>
<dbReference type="Proteomes" id="UP000282582">
    <property type="component" value="Unassembled WGS sequence"/>
</dbReference>
<evidence type="ECO:0000313" key="2">
    <source>
        <dbReference type="Proteomes" id="UP000282582"/>
    </source>
</evidence>
<evidence type="ECO:0000313" key="1">
    <source>
        <dbReference type="EMBL" id="RMX76978.1"/>
    </source>
</evidence>
<comment type="caution">
    <text evidence="1">The sequence shown here is derived from an EMBL/GenBank/DDBJ whole genome shotgun (WGS) entry which is preliminary data.</text>
</comment>
<organism evidence="1 2">
    <name type="scientific">Hortaea werneckii</name>
    <name type="common">Black yeast</name>
    <name type="synonym">Cladosporium werneckii</name>
    <dbReference type="NCBI Taxonomy" id="91943"/>
    <lineage>
        <taxon>Eukaryota</taxon>
        <taxon>Fungi</taxon>
        <taxon>Dikarya</taxon>
        <taxon>Ascomycota</taxon>
        <taxon>Pezizomycotina</taxon>
        <taxon>Dothideomycetes</taxon>
        <taxon>Dothideomycetidae</taxon>
        <taxon>Mycosphaerellales</taxon>
        <taxon>Teratosphaeriaceae</taxon>
        <taxon>Hortaea</taxon>
    </lineage>
</organism>